<feature type="binding site" evidence="18">
    <location>
        <position position="61"/>
    </location>
    <ligand>
        <name>K(+)</name>
        <dbReference type="ChEBI" id="CHEBI:29103"/>
    </ligand>
</feature>
<evidence type="ECO:0000256" key="18">
    <source>
        <dbReference type="HAMAP-Rule" id="MF_01966"/>
    </source>
</evidence>
<feature type="binding site" evidence="18">
    <location>
        <position position="131"/>
    </location>
    <ligand>
        <name>K(+)</name>
        <dbReference type="ChEBI" id="CHEBI:29103"/>
    </ligand>
</feature>
<reference evidence="22" key="1">
    <citation type="journal article" date="2020" name="mSystems">
        <title>Genome- and Community-Level Interaction Insights into Carbon Utilization and Element Cycling Functions of Hydrothermarchaeota in Hydrothermal Sediment.</title>
        <authorList>
            <person name="Zhou Z."/>
            <person name="Liu Y."/>
            <person name="Xu W."/>
            <person name="Pan J."/>
            <person name="Luo Z.H."/>
            <person name="Li M."/>
        </authorList>
    </citation>
    <scope>NUCLEOTIDE SEQUENCE [LARGE SCALE GENOMIC DNA]</scope>
    <source>
        <strain evidence="22">HyVt-115</strain>
    </source>
</reference>
<dbReference type="Pfam" id="PF03853">
    <property type="entry name" value="YjeF_N"/>
    <property type="match status" value="1"/>
</dbReference>
<dbReference type="PANTHER" id="PTHR12592">
    <property type="entry name" value="ATP-DEPENDENT (S)-NAD(P)H-HYDRATE DEHYDRATASE FAMILY MEMBER"/>
    <property type="match status" value="1"/>
</dbReference>
<name>A0A7C0U5T3_9BACT</name>
<dbReference type="GO" id="GO:0110051">
    <property type="term" value="P:metabolite repair"/>
    <property type="evidence" value="ECO:0007669"/>
    <property type="project" value="TreeGrafter"/>
</dbReference>
<comment type="function">
    <text evidence="17">Catalyzes the dehydration of the S-form of NAD(P)HX at the expense of ADP, which is converted to AMP. Together with NAD(P)HX epimerase, which catalyzes the epimerization of the S- and R-forms, the enzyme allows the repair of both epimers of NAD(P)HX, a damaged form of NAD(P)H that is a result of enzymatic or heat-dependent hydration.</text>
</comment>
<sequence>MIPVTTAQEMRALDEATIQGLGLPGVVLMEHAGFGVLLHMEDFFGDLEGKNILVVCGKGNNGGDGFVVGRWAMSRGARVEVVLLAELEQLRGDAHINASVFEKLYSGCLHCVTEDTGVLEGLLGWAEIVVDGILGTGLSSGARGLAARAIELINASKRPVVAIDIPSGLSADTGWVPGPAVDADLTVTFGLPKVAHYTFPAAELVGDLRVVDIGIPPQFVEKAGILTHVPEELDVFLLFPPRPLNVHKGRYGHLLGVAGSPGKTGAGIMTAQAALRVGTGLVTMGIPSSLNPVFEASLLEAMTLPLPDDEGYLLEGALEVIANNLEGKTALAIGPGLGTNPSTVTLVRALLAEVDLPVVVDADGVNAMVGALDLLRDRKAPTVLTPHPGEMARLLGTTPGEIQSRRLETARDFAREYGVVLVLKGAGTVTALPDGRAYINPTGNPGMASGGSGDVLTGIIGGLLAQGMGAGEAAWAGVYIHGLAGDKAAQEKSEVTLLAGDMIEVLPSIFKEWEEWSASVL</sequence>
<evidence type="ECO:0000256" key="14">
    <source>
        <dbReference type="ARBA" id="ARBA00025153"/>
    </source>
</evidence>
<keyword evidence="9 18" id="KW-0630">Potassium</keyword>
<dbReference type="GO" id="GO:0052856">
    <property type="term" value="F:NAD(P)HX epimerase activity"/>
    <property type="evidence" value="ECO:0007669"/>
    <property type="project" value="UniProtKB-UniRule"/>
</dbReference>
<dbReference type="PROSITE" id="PS01050">
    <property type="entry name" value="YJEF_C_2"/>
    <property type="match status" value="1"/>
</dbReference>
<dbReference type="PIRSF" id="PIRSF017184">
    <property type="entry name" value="Nnr"/>
    <property type="match status" value="1"/>
</dbReference>
<keyword evidence="6 17" id="KW-0547">Nucleotide-binding</keyword>
<keyword evidence="12 17" id="KW-0456">Lyase</keyword>
<dbReference type="InterPro" id="IPR017953">
    <property type="entry name" value="Carbohydrate_kinase_pred_CS"/>
</dbReference>
<comment type="caution">
    <text evidence="18">Lacks conserved residue(s) required for the propagation of feature annotation.</text>
</comment>
<dbReference type="Gene3D" id="3.40.50.10260">
    <property type="entry name" value="YjeF N-terminal domain"/>
    <property type="match status" value="1"/>
</dbReference>
<feature type="binding site" evidence="17">
    <location>
        <position position="387"/>
    </location>
    <ligand>
        <name>(6S)-NADPHX</name>
        <dbReference type="ChEBI" id="CHEBI:64076"/>
    </ligand>
</feature>
<dbReference type="AlphaFoldDB" id="A0A7C0U5T3"/>
<feature type="binding site" evidence="18">
    <location>
        <position position="164"/>
    </location>
    <ligand>
        <name>(6S)-NADPHX</name>
        <dbReference type="ChEBI" id="CHEBI:64076"/>
    </ligand>
</feature>
<evidence type="ECO:0000256" key="1">
    <source>
        <dbReference type="ARBA" id="ARBA00000013"/>
    </source>
</evidence>
<comment type="similarity">
    <text evidence="18">Belongs to the NnrE/AIBP family.</text>
</comment>
<comment type="cofactor">
    <cofactor evidence="17">
        <name>Mg(2+)</name>
        <dbReference type="ChEBI" id="CHEBI:18420"/>
    </cofactor>
</comment>
<evidence type="ECO:0000256" key="6">
    <source>
        <dbReference type="ARBA" id="ARBA00022741"/>
    </source>
</evidence>
<feature type="binding site" evidence="17">
    <location>
        <position position="336"/>
    </location>
    <ligand>
        <name>(6S)-NADPHX</name>
        <dbReference type="ChEBI" id="CHEBI:64076"/>
    </ligand>
</feature>
<comment type="catalytic activity">
    <reaction evidence="16 17 19">
        <text>(6S)-NADPHX + ADP = AMP + phosphate + NADPH + H(+)</text>
        <dbReference type="Rhea" id="RHEA:32235"/>
        <dbReference type="ChEBI" id="CHEBI:15378"/>
        <dbReference type="ChEBI" id="CHEBI:43474"/>
        <dbReference type="ChEBI" id="CHEBI:57783"/>
        <dbReference type="ChEBI" id="CHEBI:64076"/>
        <dbReference type="ChEBI" id="CHEBI:456215"/>
        <dbReference type="ChEBI" id="CHEBI:456216"/>
        <dbReference type="EC" id="4.2.1.136"/>
    </reaction>
</comment>
<keyword evidence="10 17" id="KW-0520">NAD</keyword>
<evidence type="ECO:0000256" key="13">
    <source>
        <dbReference type="ARBA" id="ARBA00023268"/>
    </source>
</evidence>
<feature type="binding site" evidence="17">
    <location>
        <position position="454"/>
    </location>
    <ligand>
        <name>(6S)-NADPHX</name>
        <dbReference type="ChEBI" id="CHEBI:64076"/>
    </ligand>
</feature>
<dbReference type="SUPFAM" id="SSF53613">
    <property type="entry name" value="Ribokinase-like"/>
    <property type="match status" value="1"/>
</dbReference>
<dbReference type="NCBIfam" id="TIGR00197">
    <property type="entry name" value="yjeF_nterm"/>
    <property type="match status" value="1"/>
</dbReference>
<dbReference type="InterPro" id="IPR004443">
    <property type="entry name" value="YjeF_N_dom"/>
</dbReference>
<accession>A0A7C0U5T3</accession>
<evidence type="ECO:0000256" key="3">
    <source>
        <dbReference type="ARBA" id="ARBA00006001"/>
    </source>
</evidence>
<dbReference type="EC" id="5.1.99.6" evidence="19"/>
<dbReference type="HAMAP" id="MF_01965">
    <property type="entry name" value="NADHX_dehydratase"/>
    <property type="match status" value="1"/>
</dbReference>
<organism evidence="22">
    <name type="scientific">Thermosulfidibacter takaii</name>
    <dbReference type="NCBI Taxonomy" id="412593"/>
    <lineage>
        <taxon>Bacteria</taxon>
        <taxon>Pseudomonadati</taxon>
        <taxon>Thermosulfidibacterota</taxon>
        <taxon>Thermosulfidibacteria</taxon>
        <taxon>Thermosulfidibacterales</taxon>
        <taxon>Thermosulfidibacteraceae</taxon>
    </lineage>
</organism>
<feature type="domain" description="YjeF C-terminal" evidence="20">
    <location>
        <begin position="231"/>
        <end position="513"/>
    </location>
</feature>
<dbReference type="EC" id="4.2.1.136" evidence="19"/>
<comment type="function">
    <text evidence="18">Catalyzes the epimerization of the S- and R-forms of NAD(P)HX, a damaged form of NAD(P)H that is a result of enzymatic or heat-dependent hydration. This is a prerequisite for the S-specific NAD(P)H-hydrate dehydratase to allow the repair of both epimers of NAD(P)HX.</text>
</comment>
<dbReference type="InterPro" id="IPR036652">
    <property type="entry name" value="YjeF_N_dom_sf"/>
</dbReference>
<dbReference type="Proteomes" id="UP000885690">
    <property type="component" value="Unassembled WGS sequence"/>
</dbReference>
<dbReference type="InterPro" id="IPR029056">
    <property type="entry name" value="Ribokinase-like"/>
</dbReference>
<dbReference type="SUPFAM" id="SSF64153">
    <property type="entry name" value="YjeF N-terminal domain-like"/>
    <property type="match status" value="1"/>
</dbReference>
<evidence type="ECO:0000256" key="7">
    <source>
        <dbReference type="ARBA" id="ARBA00022840"/>
    </source>
</evidence>
<feature type="binding site" evidence="18">
    <location>
        <begin position="60"/>
        <end position="64"/>
    </location>
    <ligand>
        <name>(6S)-NADPHX</name>
        <dbReference type="ChEBI" id="CHEBI:64076"/>
    </ligand>
</feature>
<dbReference type="InterPro" id="IPR000631">
    <property type="entry name" value="CARKD"/>
</dbReference>
<feature type="domain" description="YjeF N-terminal" evidence="21">
    <location>
        <begin position="10"/>
        <end position="221"/>
    </location>
</feature>
<evidence type="ECO:0000256" key="8">
    <source>
        <dbReference type="ARBA" id="ARBA00022857"/>
    </source>
</evidence>
<dbReference type="GO" id="GO:0052855">
    <property type="term" value="F:ADP-dependent NAD(P)H-hydrate dehydratase activity"/>
    <property type="evidence" value="ECO:0007669"/>
    <property type="project" value="UniProtKB-UniRule"/>
</dbReference>
<evidence type="ECO:0000256" key="16">
    <source>
        <dbReference type="ARBA" id="ARBA00049209"/>
    </source>
</evidence>
<keyword evidence="11 18" id="KW-0413">Isomerase</keyword>
<dbReference type="NCBIfam" id="TIGR00196">
    <property type="entry name" value="yjeF_cterm"/>
    <property type="match status" value="1"/>
</dbReference>
<comment type="similarity">
    <text evidence="17">Belongs to the NnrD/CARKD family.</text>
</comment>
<keyword evidence="13" id="KW-0511">Multifunctional enzyme</keyword>
<feature type="binding site" evidence="17">
    <location>
        <begin position="424"/>
        <end position="428"/>
    </location>
    <ligand>
        <name>AMP</name>
        <dbReference type="ChEBI" id="CHEBI:456215"/>
    </ligand>
</feature>
<keyword evidence="8 17" id="KW-0521">NADP</keyword>
<dbReference type="GO" id="GO:0046872">
    <property type="term" value="F:metal ion binding"/>
    <property type="evidence" value="ECO:0007669"/>
    <property type="project" value="UniProtKB-UniRule"/>
</dbReference>
<protein>
    <recommendedName>
        <fullName evidence="19">Bifunctional NAD(P)H-hydrate repair enzyme</fullName>
    </recommendedName>
    <alternativeName>
        <fullName evidence="19">Nicotinamide nucleotide repair protein</fullName>
    </alternativeName>
    <domain>
        <recommendedName>
            <fullName evidence="19">ADP-dependent (S)-NAD(P)H-hydrate dehydratase</fullName>
            <ecNumber evidence="19">4.2.1.136</ecNumber>
        </recommendedName>
        <alternativeName>
            <fullName evidence="19">ADP-dependent NAD(P)HX dehydratase</fullName>
        </alternativeName>
    </domain>
    <domain>
        <recommendedName>
            <fullName evidence="19">NAD(P)H-hydrate epimerase</fullName>
            <ecNumber evidence="19">5.1.99.6</ecNumber>
        </recommendedName>
    </domain>
</protein>
<comment type="cofactor">
    <cofactor evidence="18 19">
        <name>K(+)</name>
        <dbReference type="ChEBI" id="CHEBI:29103"/>
    </cofactor>
    <text evidence="18 19">Binds 1 potassium ion per subunit.</text>
</comment>
<feature type="binding site" evidence="17">
    <location>
        <position position="453"/>
    </location>
    <ligand>
        <name>AMP</name>
        <dbReference type="ChEBI" id="CHEBI:456215"/>
    </ligand>
</feature>
<dbReference type="InterPro" id="IPR030677">
    <property type="entry name" value="Nnr"/>
</dbReference>
<feature type="binding site" evidence="18">
    <location>
        <position position="167"/>
    </location>
    <ligand>
        <name>K(+)</name>
        <dbReference type="ChEBI" id="CHEBI:29103"/>
    </ligand>
</feature>
<evidence type="ECO:0000256" key="15">
    <source>
        <dbReference type="ARBA" id="ARBA00048238"/>
    </source>
</evidence>
<evidence type="ECO:0000256" key="10">
    <source>
        <dbReference type="ARBA" id="ARBA00023027"/>
    </source>
</evidence>
<comment type="similarity">
    <text evidence="4 19">In the C-terminal section; belongs to the NnrD/CARKD family.</text>
</comment>
<dbReference type="CDD" id="cd01171">
    <property type="entry name" value="YXKO-related"/>
    <property type="match status" value="1"/>
</dbReference>
<comment type="catalytic activity">
    <reaction evidence="1 18 19">
        <text>(6R)-NADHX = (6S)-NADHX</text>
        <dbReference type="Rhea" id="RHEA:32215"/>
        <dbReference type="ChEBI" id="CHEBI:64074"/>
        <dbReference type="ChEBI" id="CHEBI:64075"/>
        <dbReference type="EC" id="5.1.99.6"/>
    </reaction>
</comment>
<comment type="catalytic activity">
    <reaction evidence="2 18 19">
        <text>(6R)-NADPHX = (6S)-NADPHX</text>
        <dbReference type="Rhea" id="RHEA:32227"/>
        <dbReference type="ChEBI" id="CHEBI:64076"/>
        <dbReference type="ChEBI" id="CHEBI:64077"/>
        <dbReference type="EC" id="5.1.99.6"/>
    </reaction>
</comment>
<proteinExistence type="inferred from homology"/>
<keyword evidence="5 18" id="KW-0479">Metal-binding</keyword>
<evidence type="ECO:0000256" key="2">
    <source>
        <dbReference type="ARBA" id="ARBA00000909"/>
    </source>
</evidence>
<evidence type="ECO:0000313" key="22">
    <source>
        <dbReference type="EMBL" id="HDD52501.1"/>
    </source>
</evidence>
<dbReference type="PANTHER" id="PTHR12592:SF0">
    <property type="entry name" value="ATP-DEPENDENT (S)-NAD(P)H-HYDRATE DEHYDRATASE"/>
    <property type="match status" value="1"/>
</dbReference>
<comment type="catalytic activity">
    <reaction evidence="15 17 19">
        <text>(6S)-NADHX + ADP = AMP + phosphate + NADH + H(+)</text>
        <dbReference type="Rhea" id="RHEA:32223"/>
        <dbReference type="ChEBI" id="CHEBI:15378"/>
        <dbReference type="ChEBI" id="CHEBI:43474"/>
        <dbReference type="ChEBI" id="CHEBI:57945"/>
        <dbReference type="ChEBI" id="CHEBI:64074"/>
        <dbReference type="ChEBI" id="CHEBI:456215"/>
        <dbReference type="ChEBI" id="CHEBI:456216"/>
        <dbReference type="EC" id="4.2.1.136"/>
    </reaction>
</comment>
<evidence type="ECO:0000256" key="17">
    <source>
        <dbReference type="HAMAP-Rule" id="MF_01965"/>
    </source>
</evidence>
<evidence type="ECO:0000256" key="19">
    <source>
        <dbReference type="PIRNR" id="PIRNR017184"/>
    </source>
</evidence>
<comment type="function">
    <text evidence="14 19">Bifunctional enzyme that catalyzes the epimerization of the S- and R-forms of NAD(P)HX and the dehydration of the S-form of NAD(P)HX at the expense of ADP, which is converted to AMP. This allows the repair of both epimers of NAD(P)HX, a damaged form of NAD(P)H that is a result of enzymatic or heat-dependent hydration.</text>
</comment>
<comment type="similarity">
    <text evidence="3 19">In the N-terminal section; belongs to the NnrE/AIBP family.</text>
</comment>
<evidence type="ECO:0000256" key="11">
    <source>
        <dbReference type="ARBA" id="ARBA00023235"/>
    </source>
</evidence>
<dbReference type="HAMAP" id="MF_01966">
    <property type="entry name" value="NADHX_epimerase"/>
    <property type="match status" value="1"/>
</dbReference>
<dbReference type="Gene3D" id="3.40.1190.20">
    <property type="match status" value="1"/>
</dbReference>
<dbReference type="GO" id="GO:0046496">
    <property type="term" value="P:nicotinamide nucleotide metabolic process"/>
    <property type="evidence" value="ECO:0007669"/>
    <property type="project" value="UniProtKB-UniRule"/>
</dbReference>
<evidence type="ECO:0000256" key="9">
    <source>
        <dbReference type="ARBA" id="ARBA00022958"/>
    </source>
</evidence>
<comment type="subunit">
    <text evidence="17">Homotetramer.</text>
</comment>
<dbReference type="PROSITE" id="PS51383">
    <property type="entry name" value="YJEF_C_3"/>
    <property type="match status" value="1"/>
</dbReference>
<evidence type="ECO:0000256" key="5">
    <source>
        <dbReference type="ARBA" id="ARBA00022723"/>
    </source>
</evidence>
<evidence type="ECO:0000259" key="20">
    <source>
        <dbReference type="PROSITE" id="PS51383"/>
    </source>
</evidence>
<dbReference type="Pfam" id="PF01256">
    <property type="entry name" value="Carb_kinase"/>
    <property type="match status" value="1"/>
</dbReference>
<gene>
    <name evidence="17" type="primary">nnrD</name>
    <name evidence="18" type="synonym">nnrE</name>
    <name evidence="22" type="ORF">ENF32_00315</name>
</gene>
<keyword evidence="7 17" id="KW-0067">ATP-binding</keyword>
<comment type="caution">
    <text evidence="22">The sequence shown here is derived from an EMBL/GenBank/DDBJ whole genome shotgun (WGS) entry which is preliminary data.</text>
</comment>
<evidence type="ECO:0000256" key="4">
    <source>
        <dbReference type="ARBA" id="ARBA00009524"/>
    </source>
</evidence>
<feature type="binding site" evidence="17">
    <location>
        <position position="266"/>
    </location>
    <ligand>
        <name>(6S)-NADPHX</name>
        <dbReference type="ChEBI" id="CHEBI:64076"/>
    </ligand>
</feature>
<evidence type="ECO:0000259" key="21">
    <source>
        <dbReference type="PROSITE" id="PS51385"/>
    </source>
</evidence>
<feature type="binding site" evidence="18">
    <location>
        <begin position="135"/>
        <end position="141"/>
    </location>
    <ligand>
        <name>(6S)-NADPHX</name>
        <dbReference type="ChEBI" id="CHEBI:64076"/>
    </ligand>
</feature>
<evidence type="ECO:0000256" key="12">
    <source>
        <dbReference type="ARBA" id="ARBA00023239"/>
    </source>
</evidence>
<dbReference type="GO" id="GO:0005524">
    <property type="term" value="F:ATP binding"/>
    <property type="evidence" value="ECO:0007669"/>
    <property type="project" value="UniProtKB-UniRule"/>
</dbReference>
<dbReference type="PROSITE" id="PS51385">
    <property type="entry name" value="YJEF_N"/>
    <property type="match status" value="1"/>
</dbReference>
<dbReference type="EMBL" id="DQWS01000014">
    <property type="protein sequence ID" value="HDD52501.1"/>
    <property type="molecule type" value="Genomic_DNA"/>
</dbReference>